<dbReference type="Gene3D" id="1.25.40.10">
    <property type="entry name" value="Tetratricopeptide repeat domain"/>
    <property type="match status" value="1"/>
</dbReference>
<dbReference type="PANTHER" id="PTHR22904">
    <property type="entry name" value="TPR REPEAT CONTAINING PROTEIN"/>
    <property type="match status" value="1"/>
</dbReference>
<comment type="caution">
    <text evidence="3">The sequence shown here is derived from an EMBL/GenBank/DDBJ whole genome shotgun (WGS) entry which is preliminary data.</text>
</comment>
<dbReference type="GO" id="GO:0051879">
    <property type="term" value="F:Hsp90 protein binding"/>
    <property type="evidence" value="ECO:0007669"/>
    <property type="project" value="TreeGrafter"/>
</dbReference>
<dbReference type="EMBL" id="JACGCM010001189">
    <property type="protein sequence ID" value="KAF6159647.1"/>
    <property type="molecule type" value="Genomic_DNA"/>
</dbReference>
<evidence type="ECO:0000256" key="2">
    <source>
        <dbReference type="ARBA" id="ARBA00022803"/>
    </source>
</evidence>
<evidence type="ECO:0000256" key="1">
    <source>
        <dbReference type="ARBA" id="ARBA00022737"/>
    </source>
</evidence>
<sequence length="223" mass="25425">MNEEILFKGNEAFIACRHEESVQLFSEAINHDPLNYAIYSKRSAAYACIQNFEKSLTDAQKTMELENLTSINDTQKLATETVEHSEEIENDENVDKIDDAKKFKKPYIGIVFGSIDEARNYYEEYGLVEGIICHICRRSSQLAHIVAKSDTRYKVAEDYIEEAYTKCLDIALDLLKNEGTAKSLDDPHESLKDVGNTTNELLISNFILLYPHVSQTKGRKKDD</sequence>
<dbReference type="SUPFAM" id="SSF48452">
    <property type="entry name" value="TPR-like"/>
    <property type="match status" value="1"/>
</dbReference>
<proteinExistence type="predicted"/>
<keyword evidence="2" id="KW-0802">TPR repeat</keyword>
<name>A0A7J7MXT3_9MAGN</name>
<dbReference type="AlphaFoldDB" id="A0A7J7MXT3"/>
<dbReference type="PANTHER" id="PTHR22904:SF533">
    <property type="entry name" value="HSP70-HSP90 ORGANIZING PROTEIN 3"/>
    <property type="match status" value="1"/>
</dbReference>
<protein>
    <submittedName>
        <fullName evidence="3">Uncharacterized protein</fullName>
    </submittedName>
</protein>
<evidence type="ECO:0000313" key="3">
    <source>
        <dbReference type="EMBL" id="KAF6159647.1"/>
    </source>
</evidence>
<keyword evidence="4" id="KW-1185">Reference proteome</keyword>
<dbReference type="OrthoDB" id="2017782at2759"/>
<dbReference type="Proteomes" id="UP000541444">
    <property type="component" value="Unassembled WGS sequence"/>
</dbReference>
<accession>A0A7J7MXT3</accession>
<reference evidence="3 4" key="1">
    <citation type="journal article" date="2020" name="IScience">
        <title>Genome Sequencing of the Endangered Kingdonia uniflora (Circaeasteraceae, Ranunculales) Reveals Potential Mechanisms of Evolutionary Specialization.</title>
        <authorList>
            <person name="Sun Y."/>
            <person name="Deng T."/>
            <person name="Zhang A."/>
            <person name="Moore M.J."/>
            <person name="Landis J.B."/>
            <person name="Lin N."/>
            <person name="Zhang H."/>
            <person name="Zhang X."/>
            <person name="Huang J."/>
            <person name="Zhang X."/>
            <person name="Sun H."/>
            <person name="Wang H."/>
        </authorList>
    </citation>
    <scope>NUCLEOTIDE SEQUENCE [LARGE SCALE GENOMIC DNA]</scope>
    <source>
        <strain evidence="3">TB1705</strain>
        <tissue evidence="3">Leaf</tissue>
    </source>
</reference>
<keyword evidence="1" id="KW-0677">Repeat</keyword>
<organism evidence="3 4">
    <name type="scientific">Kingdonia uniflora</name>
    <dbReference type="NCBI Taxonomy" id="39325"/>
    <lineage>
        <taxon>Eukaryota</taxon>
        <taxon>Viridiplantae</taxon>
        <taxon>Streptophyta</taxon>
        <taxon>Embryophyta</taxon>
        <taxon>Tracheophyta</taxon>
        <taxon>Spermatophyta</taxon>
        <taxon>Magnoliopsida</taxon>
        <taxon>Ranunculales</taxon>
        <taxon>Circaeasteraceae</taxon>
        <taxon>Kingdonia</taxon>
    </lineage>
</organism>
<evidence type="ECO:0000313" key="4">
    <source>
        <dbReference type="Proteomes" id="UP000541444"/>
    </source>
</evidence>
<gene>
    <name evidence="3" type="ORF">GIB67_034609</name>
</gene>
<dbReference type="InterPro" id="IPR011990">
    <property type="entry name" value="TPR-like_helical_dom_sf"/>
</dbReference>